<dbReference type="Proteomes" id="UP000541185">
    <property type="component" value="Unassembled WGS sequence"/>
</dbReference>
<dbReference type="InterPro" id="IPR009057">
    <property type="entry name" value="Homeodomain-like_sf"/>
</dbReference>
<accession>A0A848H1M0</accession>
<dbReference type="Pfam" id="PF00440">
    <property type="entry name" value="TetR_N"/>
    <property type="match status" value="1"/>
</dbReference>
<dbReference type="Gene3D" id="1.10.357.10">
    <property type="entry name" value="Tetracycline Repressor, domain 2"/>
    <property type="match status" value="1"/>
</dbReference>
<feature type="domain" description="HTH tetR-type" evidence="6">
    <location>
        <begin position="24"/>
        <end position="84"/>
    </location>
</feature>
<dbReference type="SUPFAM" id="SSF46689">
    <property type="entry name" value="Homeodomain-like"/>
    <property type="match status" value="1"/>
</dbReference>
<evidence type="ECO:0000313" key="8">
    <source>
        <dbReference type="Proteomes" id="UP000541185"/>
    </source>
</evidence>
<protein>
    <submittedName>
        <fullName evidence="7">TetR/AcrR family transcriptional regulator</fullName>
    </submittedName>
</protein>
<dbReference type="PRINTS" id="PR00455">
    <property type="entry name" value="HTHTETR"/>
</dbReference>
<keyword evidence="2 4" id="KW-0238">DNA-binding</keyword>
<feature type="compositionally biased region" description="Polar residues" evidence="5">
    <location>
        <begin position="1"/>
        <end position="11"/>
    </location>
</feature>
<evidence type="ECO:0000256" key="1">
    <source>
        <dbReference type="ARBA" id="ARBA00023015"/>
    </source>
</evidence>
<organism evidence="7 8">
    <name type="scientific">Ramlibacter agri</name>
    <dbReference type="NCBI Taxonomy" id="2728837"/>
    <lineage>
        <taxon>Bacteria</taxon>
        <taxon>Pseudomonadati</taxon>
        <taxon>Pseudomonadota</taxon>
        <taxon>Betaproteobacteria</taxon>
        <taxon>Burkholderiales</taxon>
        <taxon>Comamonadaceae</taxon>
        <taxon>Ramlibacter</taxon>
    </lineage>
</organism>
<dbReference type="GO" id="GO:0003677">
    <property type="term" value="F:DNA binding"/>
    <property type="evidence" value="ECO:0007669"/>
    <property type="project" value="UniProtKB-UniRule"/>
</dbReference>
<dbReference type="PROSITE" id="PS50977">
    <property type="entry name" value="HTH_TETR_2"/>
    <property type="match status" value="1"/>
</dbReference>
<evidence type="ECO:0000256" key="4">
    <source>
        <dbReference type="PROSITE-ProRule" id="PRU00335"/>
    </source>
</evidence>
<evidence type="ECO:0000256" key="3">
    <source>
        <dbReference type="ARBA" id="ARBA00023163"/>
    </source>
</evidence>
<feature type="region of interest" description="Disordered" evidence="5">
    <location>
        <begin position="1"/>
        <end position="24"/>
    </location>
</feature>
<dbReference type="InterPro" id="IPR001647">
    <property type="entry name" value="HTH_TetR"/>
</dbReference>
<keyword evidence="1" id="KW-0805">Transcription regulation</keyword>
<keyword evidence="3" id="KW-0804">Transcription</keyword>
<dbReference type="InterPro" id="IPR036271">
    <property type="entry name" value="Tet_transcr_reg_TetR-rel_C_sf"/>
</dbReference>
<proteinExistence type="predicted"/>
<dbReference type="PANTHER" id="PTHR47506:SF6">
    <property type="entry name" value="HTH-TYPE TRANSCRIPTIONAL REPRESSOR NEMR"/>
    <property type="match status" value="1"/>
</dbReference>
<gene>
    <name evidence="7" type="ORF">HHL11_11485</name>
</gene>
<dbReference type="SUPFAM" id="SSF48498">
    <property type="entry name" value="Tetracyclin repressor-like, C-terminal domain"/>
    <property type="match status" value="1"/>
</dbReference>
<evidence type="ECO:0000259" key="6">
    <source>
        <dbReference type="PROSITE" id="PS50977"/>
    </source>
</evidence>
<sequence length="216" mass="23338">MNRRSSVSSTADLAPQPDAPAERRPVRERLLASADELFYREGINNVGIDRVLEHAGVAKASLYSTFGSKDELVRAYLEGRHQLRITRVEARMAKHASARDKLLAVFDSMAELLSTPGFRGCAFLKASAELPANERTQPVCDTYRGWVRGLFTRLAGEAGVPDPAPLVRQLVLLYDGAAVAAQMDGDTEAAKVARATAAVMLDAAIAAKKTTRAART</sequence>
<dbReference type="EMBL" id="JABBFX010000001">
    <property type="protein sequence ID" value="NML44377.1"/>
    <property type="molecule type" value="Genomic_DNA"/>
</dbReference>
<comment type="caution">
    <text evidence="7">The sequence shown here is derived from an EMBL/GenBank/DDBJ whole genome shotgun (WGS) entry which is preliminary data.</text>
</comment>
<keyword evidence="8" id="KW-1185">Reference proteome</keyword>
<dbReference type="PANTHER" id="PTHR47506">
    <property type="entry name" value="TRANSCRIPTIONAL REGULATORY PROTEIN"/>
    <property type="match status" value="1"/>
</dbReference>
<reference evidence="7 8" key="1">
    <citation type="submission" date="2020-04" db="EMBL/GenBank/DDBJ databases">
        <title>Ramlibacter sp. G-1-2-2 isolated from soil.</title>
        <authorList>
            <person name="Dahal R.H."/>
        </authorList>
    </citation>
    <scope>NUCLEOTIDE SEQUENCE [LARGE SCALE GENOMIC DNA]</scope>
    <source>
        <strain evidence="7 8">G-1-2-2</strain>
    </source>
</reference>
<feature type="DNA-binding region" description="H-T-H motif" evidence="4">
    <location>
        <begin position="47"/>
        <end position="66"/>
    </location>
</feature>
<evidence type="ECO:0000256" key="5">
    <source>
        <dbReference type="SAM" id="MobiDB-lite"/>
    </source>
</evidence>
<evidence type="ECO:0000313" key="7">
    <source>
        <dbReference type="EMBL" id="NML44377.1"/>
    </source>
</evidence>
<name>A0A848H1M0_9BURK</name>
<dbReference type="RefSeq" id="WP_169418509.1">
    <property type="nucleotide sequence ID" value="NZ_JABBFX010000001.1"/>
</dbReference>
<dbReference type="AlphaFoldDB" id="A0A848H1M0"/>
<evidence type="ECO:0000256" key="2">
    <source>
        <dbReference type="ARBA" id="ARBA00023125"/>
    </source>
</evidence>